<gene>
    <name evidence="1" type="ORF">M9H77_00810</name>
</gene>
<evidence type="ECO:0000313" key="1">
    <source>
        <dbReference type="EMBL" id="KAI5679583.1"/>
    </source>
</evidence>
<proteinExistence type="predicted"/>
<dbReference type="Proteomes" id="UP001060085">
    <property type="component" value="Linkage Group LG01"/>
</dbReference>
<sequence length="541" mass="60071">MEASKECLLDEVDTGASGNGVFIHKGANPQSQVDPKEGSEKGKGTLPDLDTERANEKFLSQYSRVNSAEISNQEAEKPELLSQGELKSYSWKIDGRHDQQDSAMPKERSLEVKMSHQMAQNRTDGTTVVPLAAHNETKDVDMSNDMTPIDSSSGDEPTEETLVNEVKDTVLSTGETEETMLSKEITGLESVSQMEAIPSVEVERELLEPELNTQPEADVKTPRKTFLLDTNAVVGNETGTEEEQAAFMKELEAFHKERCLEFKPPKFYGEPLNCLKLWRAVIKLGGYEQVTSCKLWRQVGESFNPPKTCTTVSWTFRGFYEKALLEYEKHKMRSGELPFSDASFLEPSSTGNQTALSQASGSGRARRDAAARAMQGWHSQRLLGNGEVGDPIIKDKNLASVPKREKQLKSVGLLKRKRLSPVDQSLQVVRLKSSKPQVEAMVVDIGAPADWVKINVQRTKDCFEVYALVPGLLREEVRVQSDPAGRLVISGQPEQLDNPWGVTPFKKVVSLPSRIDPHQTSAVVTLHGQLFVRVPFEQADM</sequence>
<keyword evidence="2" id="KW-1185">Reference proteome</keyword>
<dbReference type="EMBL" id="CM044701">
    <property type="protein sequence ID" value="KAI5679583.1"/>
    <property type="molecule type" value="Genomic_DNA"/>
</dbReference>
<name>A0ACC0C3R2_CATRO</name>
<evidence type="ECO:0000313" key="2">
    <source>
        <dbReference type="Proteomes" id="UP001060085"/>
    </source>
</evidence>
<comment type="caution">
    <text evidence="1">The sequence shown here is derived from an EMBL/GenBank/DDBJ whole genome shotgun (WGS) entry which is preliminary data.</text>
</comment>
<protein>
    <submittedName>
        <fullName evidence="1">Uncharacterized protein</fullName>
    </submittedName>
</protein>
<organism evidence="1 2">
    <name type="scientific">Catharanthus roseus</name>
    <name type="common">Madagascar periwinkle</name>
    <name type="synonym">Vinca rosea</name>
    <dbReference type="NCBI Taxonomy" id="4058"/>
    <lineage>
        <taxon>Eukaryota</taxon>
        <taxon>Viridiplantae</taxon>
        <taxon>Streptophyta</taxon>
        <taxon>Embryophyta</taxon>
        <taxon>Tracheophyta</taxon>
        <taxon>Spermatophyta</taxon>
        <taxon>Magnoliopsida</taxon>
        <taxon>eudicotyledons</taxon>
        <taxon>Gunneridae</taxon>
        <taxon>Pentapetalae</taxon>
        <taxon>asterids</taxon>
        <taxon>lamiids</taxon>
        <taxon>Gentianales</taxon>
        <taxon>Apocynaceae</taxon>
        <taxon>Rauvolfioideae</taxon>
        <taxon>Vinceae</taxon>
        <taxon>Catharanthinae</taxon>
        <taxon>Catharanthus</taxon>
    </lineage>
</organism>
<reference evidence="2" key="1">
    <citation type="journal article" date="2023" name="Nat. Plants">
        <title>Single-cell RNA sequencing provides a high-resolution roadmap for understanding the multicellular compartmentation of specialized metabolism.</title>
        <authorList>
            <person name="Sun S."/>
            <person name="Shen X."/>
            <person name="Li Y."/>
            <person name="Li Y."/>
            <person name="Wang S."/>
            <person name="Li R."/>
            <person name="Zhang H."/>
            <person name="Shen G."/>
            <person name="Guo B."/>
            <person name="Wei J."/>
            <person name="Xu J."/>
            <person name="St-Pierre B."/>
            <person name="Chen S."/>
            <person name="Sun C."/>
        </authorList>
    </citation>
    <scope>NUCLEOTIDE SEQUENCE [LARGE SCALE GENOMIC DNA]</scope>
</reference>
<accession>A0ACC0C3R2</accession>